<evidence type="ECO:0000313" key="5">
    <source>
        <dbReference type="Proteomes" id="UP000270697"/>
    </source>
</evidence>
<reference evidence="2 5" key="2">
    <citation type="submission" date="2018-10" db="EMBL/GenBank/DDBJ databases">
        <title>Sequencing the genomes of 1000 actinobacteria strains.</title>
        <authorList>
            <person name="Klenk H.-P."/>
        </authorList>
    </citation>
    <scope>NUCLEOTIDE SEQUENCE [LARGE SCALE GENOMIC DNA]</scope>
    <source>
        <strain evidence="2 5">DSM 45119</strain>
    </source>
</reference>
<dbReference type="Proteomes" id="UP000270697">
    <property type="component" value="Unassembled WGS sequence"/>
</dbReference>
<keyword evidence="1" id="KW-0472">Membrane</keyword>
<feature type="transmembrane region" description="Helical" evidence="1">
    <location>
        <begin position="72"/>
        <end position="93"/>
    </location>
</feature>
<keyword evidence="1" id="KW-1133">Transmembrane helix</keyword>
<organism evidence="3 4">
    <name type="scientific">Saccharopolyspora antimicrobica</name>
    <dbReference type="NCBI Taxonomy" id="455193"/>
    <lineage>
        <taxon>Bacteria</taxon>
        <taxon>Bacillati</taxon>
        <taxon>Actinomycetota</taxon>
        <taxon>Actinomycetes</taxon>
        <taxon>Pseudonocardiales</taxon>
        <taxon>Pseudonocardiaceae</taxon>
        <taxon>Saccharopolyspora</taxon>
    </lineage>
</organism>
<keyword evidence="5" id="KW-1185">Reference proteome</keyword>
<sequence length="95" mass="10402">MTTETPADVALGYVQRELAGIRTELSELAAEMRGHVASHGPRVAVVEHRVDQIEADLTAMQAARDRERSQRWALWIAVLAALLGWIPTLAQTIGS</sequence>
<dbReference type="EMBL" id="RBXX01000002">
    <property type="protein sequence ID" value="RKT82711.1"/>
    <property type="molecule type" value="Genomic_DNA"/>
</dbReference>
<accession>A0A1I4YKB9</accession>
<evidence type="ECO:0008006" key="6">
    <source>
        <dbReference type="Google" id="ProtNLM"/>
    </source>
</evidence>
<dbReference type="RefSeq" id="WP_093151995.1">
    <property type="nucleotide sequence ID" value="NZ_FOUP01000004.1"/>
</dbReference>
<protein>
    <recommendedName>
        <fullName evidence="6">Haemolysin XhlA</fullName>
    </recommendedName>
</protein>
<proteinExistence type="predicted"/>
<reference evidence="3 4" key="1">
    <citation type="submission" date="2016-10" db="EMBL/GenBank/DDBJ databases">
        <authorList>
            <person name="de Groot N.N."/>
        </authorList>
    </citation>
    <scope>NUCLEOTIDE SEQUENCE [LARGE SCALE GENOMIC DNA]</scope>
    <source>
        <strain evidence="3 4">CPCC 201259</strain>
    </source>
</reference>
<evidence type="ECO:0000313" key="4">
    <source>
        <dbReference type="Proteomes" id="UP000199398"/>
    </source>
</evidence>
<keyword evidence="1" id="KW-0812">Transmembrane</keyword>
<evidence type="ECO:0000313" key="2">
    <source>
        <dbReference type="EMBL" id="RKT82711.1"/>
    </source>
</evidence>
<dbReference type="AlphaFoldDB" id="A0A1I4YKB9"/>
<gene>
    <name evidence="2" type="ORF">ATL45_0966</name>
    <name evidence="3" type="ORF">SAMN05421805_104182</name>
</gene>
<evidence type="ECO:0000256" key="1">
    <source>
        <dbReference type="SAM" id="Phobius"/>
    </source>
</evidence>
<evidence type="ECO:0000313" key="3">
    <source>
        <dbReference type="EMBL" id="SFN38417.1"/>
    </source>
</evidence>
<dbReference type="EMBL" id="FOUP01000004">
    <property type="protein sequence ID" value="SFN38417.1"/>
    <property type="molecule type" value="Genomic_DNA"/>
</dbReference>
<dbReference type="OrthoDB" id="9977884at2"/>
<dbReference type="STRING" id="455193.SAMN05421805_104182"/>
<dbReference type="Proteomes" id="UP000199398">
    <property type="component" value="Unassembled WGS sequence"/>
</dbReference>
<name>A0A1I4YKB9_9PSEU</name>